<feature type="compositionally biased region" description="Low complexity" evidence="1">
    <location>
        <begin position="538"/>
        <end position="573"/>
    </location>
</feature>
<feature type="compositionally biased region" description="Basic residues" evidence="1">
    <location>
        <begin position="692"/>
        <end position="703"/>
    </location>
</feature>
<feature type="compositionally biased region" description="Low complexity" evidence="1">
    <location>
        <begin position="470"/>
        <end position="488"/>
    </location>
</feature>
<name>A0A0D2L4Y5_HYPSF</name>
<feature type="compositionally biased region" description="Polar residues" evidence="1">
    <location>
        <begin position="210"/>
        <end position="221"/>
    </location>
</feature>
<evidence type="ECO:0000313" key="3">
    <source>
        <dbReference type="Proteomes" id="UP000054270"/>
    </source>
</evidence>
<feature type="region of interest" description="Disordered" evidence="1">
    <location>
        <begin position="1360"/>
        <end position="1481"/>
    </location>
</feature>
<feature type="compositionally biased region" description="Low complexity" evidence="1">
    <location>
        <begin position="164"/>
        <end position="178"/>
    </location>
</feature>
<evidence type="ECO:0000256" key="1">
    <source>
        <dbReference type="SAM" id="MobiDB-lite"/>
    </source>
</evidence>
<protein>
    <submittedName>
        <fullName evidence="2">Uncharacterized protein</fullName>
    </submittedName>
</protein>
<feature type="region of interest" description="Disordered" evidence="1">
    <location>
        <begin position="1557"/>
        <end position="1597"/>
    </location>
</feature>
<feature type="region of interest" description="Disordered" evidence="1">
    <location>
        <begin position="202"/>
        <end position="228"/>
    </location>
</feature>
<feature type="compositionally biased region" description="Low complexity" evidence="1">
    <location>
        <begin position="1284"/>
        <end position="1313"/>
    </location>
</feature>
<keyword evidence="3" id="KW-1185">Reference proteome</keyword>
<feature type="region of interest" description="Disordered" evidence="1">
    <location>
        <begin position="19"/>
        <end position="38"/>
    </location>
</feature>
<evidence type="ECO:0000313" key="2">
    <source>
        <dbReference type="EMBL" id="KJA21942.1"/>
    </source>
</evidence>
<feature type="compositionally biased region" description="Low complexity" evidence="1">
    <location>
        <begin position="1453"/>
        <end position="1475"/>
    </location>
</feature>
<dbReference type="Proteomes" id="UP000054270">
    <property type="component" value="Unassembled WGS sequence"/>
</dbReference>
<feature type="compositionally biased region" description="Low complexity" evidence="1">
    <location>
        <begin position="1583"/>
        <end position="1597"/>
    </location>
</feature>
<feature type="compositionally biased region" description="Pro residues" evidence="1">
    <location>
        <begin position="715"/>
        <end position="731"/>
    </location>
</feature>
<feature type="region of interest" description="Disordered" evidence="1">
    <location>
        <begin position="1087"/>
        <end position="1106"/>
    </location>
</feature>
<accession>A0A0D2L4Y5</accession>
<feature type="compositionally biased region" description="Low complexity" evidence="1">
    <location>
        <begin position="975"/>
        <end position="984"/>
    </location>
</feature>
<feature type="region of interest" description="Disordered" evidence="1">
    <location>
        <begin position="970"/>
        <end position="991"/>
    </location>
</feature>
<feature type="compositionally biased region" description="Polar residues" evidence="1">
    <location>
        <begin position="1557"/>
        <end position="1566"/>
    </location>
</feature>
<feature type="region of interest" description="Disordered" evidence="1">
    <location>
        <begin position="668"/>
        <end position="739"/>
    </location>
</feature>
<feature type="region of interest" description="Disordered" evidence="1">
    <location>
        <begin position="470"/>
        <end position="605"/>
    </location>
</feature>
<feature type="compositionally biased region" description="Low complexity" evidence="1">
    <location>
        <begin position="1252"/>
        <end position="1267"/>
    </location>
</feature>
<feature type="region of interest" description="Disordered" evidence="1">
    <location>
        <begin position="406"/>
        <end position="428"/>
    </location>
</feature>
<feature type="compositionally biased region" description="Polar residues" evidence="1">
    <location>
        <begin position="671"/>
        <end position="683"/>
    </location>
</feature>
<feature type="region of interest" description="Disordered" evidence="1">
    <location>
        <begin position="1275"/>
        <end position="1313"/>
    </location>
</feature>
<feature type="region of interest" description="Disordered" evidence="1">
    <location>
        <begin position="1248"/>
        <end position="1267"/>
    </location>
</feature>
<organism evidence="2 3">
    <name type="scientific">Hypholoma sublateritium (strain FD-334 SS-4)</name>
    <dbReference type="NCBI Taxonomy" id="945553"/>
    <lineage>
        <taxon>Eukaryota</taxon>
        <taxon>Fungi</taxon>
        <taxon>Dikarya</taxon>
        <taxon>Basidiomycota</taxon>
        <taxon>Agaricomycotina</taxon>
        <taxon>Agaricomycetes</taxon>
        <taxon>Agaricomycetidae</taxon>
        <taxon>Agaricales</taxon>
        <taxon>Agaricineae</taxon>
        <taxon>Strophariaceae</taxon>
        <taxon>Hypholoma</taxon>
    </lineage>
</organism>
<dbReference type="OrthoDB" id="3071724at2759"/>
<reference evidence="3" key="1">
    <citation type="submission" date="2014-04" db="EMBL/GenBank/DDBJ databases">
        <title>Evolutionary Origins and Diversification of the Mycorrhizal Mutualists.</title>
        <authorList>
            <consortium name="DOE Joint Genome Institute"/>
            <consortium name="Mycorrhizal Genomics Consortium"/>
            <person name="Kohler A."/>
            <person name="Kuo A."/>
            <person name="Nagy L.G."/>
            <person name="Floudas D."/>
            <person name="Copeland A."/>
            <person name="Barry K.W."/>
            <person name="Cichocki N."/>
            <person name="Veneault-Fourrey C."/>
            <person name="LaButti K."/>
            <person name="Lindquist E.A."/>
            <person name="Lipzen A."/>
            <person name="Lundell T."/>
            <person name="Morin E."/>
            <person name="Murat C."/>
            <person name="Riley R."/>
            <person name="Ohm R."/>
            <person name="Sun H."/>
            <person name="Tunlid A."/>
            <person name="Henrissat B."/>
            <person name="Grigoriev I.V."/>
            <person name="Hibbett D.S."/>
            <person name="Martin F."/>
        </authorList>
    </citation>
    <scope>NUCLEOTIDE SEQUENCE [LARGE SCALE GENOMIC DNA]</scope>
    <source>
        <strain evidence="3">FD-334 SS-4</strain>
    </source>
</reference>
<proteinExistence type="predicted"/>
<feature type="compositionally biased region" description="Low complexity" evidence="1">
    <location>
        <begin position="1412"/>
        <end position="1446"/>
    </location>
</feature>
<sequence>MTASFTISEFSELVSAALDGPSDYGLEAPGGGDGDRVRRIHLRNTPSDTPQHTNRKANQFHRNGAQGLVADPTSLFASTSNSRVHPNNPYNNYCNPATKMLIISPPGPGPLPPSVTPILSASMSTVDLSANCLSLGMGHAGCGGTASKSALDAAEPLAEHAMLSVSASATQTNSSSSNPITPRHRPLALLAKIKRQLSKSNVDSGVIYTPENTTPESSRTPPQDRKGGRALVISSSTAGSPNPAVSFAPTPSFYPSSPDALISEDASVAMFPSNDVSAPKRRLRRGSSSDSLVSLSASMTGRSYSYDYGCSDSAFSTYSTESALVAGSLCSYINIGEPSIIGSSASFFAALNRGRDGRTGRRGSELDGESEILEQAGFDGEFGFPDVTADPDGYWDLRHGHSAQALAESEDGRQVGSGTAAPLASYDGEVDTQSVQSYMPYLPLAMQLERKQQGHKTRVSVEDVASLARSRSSLSSRASFAASTSSPSIGRHSTGANSAEMMGLTPLVKSRPRPNSNKYSPPGGKTRRHVPPPLRATPSPSRSSVSSHPYAAAAALQQPYSPTSSASSRSPITPCTPFFTASEASLEGDEEDDSESRITSSAEAAGRMEEYAMNKALGRHISSDTFGQPRLVPSLSNDASARIRVHVLPPTPTILGLVPQYTNIAVRDTSETPSATNLHNDISNSRDDGVIHKRNHSISKSRASRQGYISSKVPPMSPPPSGPLPLPPSASPPSSSEISKTLSIAHHRSLSPQASLEWAPHRHPSPLARTLSRETQFWDENEGVLHTTDGSNVTSTPESKSSASVSFVDHDAGSVFHQSSEGLSGMESTTNTSDFASFVSDSSSTHTSQTHERTRAAVLAANTRANAFDGFFHPSKAEKIGVGRRQVPHRATTANADARGDLEVDREWTLGLGMPPSPEPAMLFPSVSVDAALSGPSSTVRKRMQLASVATPARRLVIPPTAEHATLRDRTMSESALSRSARARQPQMVNEDWTLSLPLPGPATRSPSKNVAAVHESGKAPVIIIVPDTDCSSVQDSSLEAASMDQDELDSVLDLGPRASMASMEVEQVVISVPRVVTAGSGIERASRSRSTSARRQPTVFESEEEDGVFGGTSALANENLAKLDALSADLARFNELLRQGGAQLRRGNEGSASLLVPPTSRGLKHARSCGVLEVDEPPPKNAILRTASFGDLLGAESTAREKPTDDVATGPSVLPPTPVFAFYAPLDDNSPTLPKPEIHQLVADALRPGSSDRPSSSSSSQSVALTASMSTISARNSGTSFNSRRSSAGSTTSTITARAGNLRPRASLPLASPPSAFAYRPAGLHLDETVRADVDPAVRPGLASGSALNLKRSRSKLAAGSAADSGTNPTTEGKFVPPLDDKCPQNDTTSHSPQSTREAPSRSDLPETNDSTPPTSAASSSTTPTKPNLPSLTITTTPTSSPKRPSGARRMSISSVSSEDSAGSSSSLTPTLSPAYDSSADPTPLASYFPAPPASHPLASLFGNTQRAQLAFRTPEKRHALTVVSPSPKAMVPTLEDRIRQLRKLGMDAAMVRNLGTSANSSPTSVGEVKDSANEQVDTDSDAAYYSARSSFSSAR</sequence>
<feature type="region of interest" description="Disordered" evidence="1">
    <location>
        <begin position="164"/>
        <end position="183"/>
    </location>
</feature>
<gene>
    <name evidence="2" type="ORF">HYPSUDRAFT_41554</name>
</gene>
<feature type="compositionally biased region" description="Polar residues" evidence="1">
    <location>
        <begin position="1386"/>
        <end position="1399"/>
    </location>
</feature>
<dbReference type="EMBL" id="KN817554">
    <property type="protein sequence ID" value="KJA21942.1"/>
    <property type="molecule type" value="Genomic_DNA"/>
</dbReference>